<dbReference type="EMBL" id="JBEPSH010000001">
    <property type="protein sequence ID" value="MET4575489.1"/>
    <property type="molecule type" value="Genomic_DNA"/>
</dbReference>
<dbReference type="InterPro" id="IPR050832">
    <property type="entry name" value="Bact_Acetyltransf"/>
</dbReference>
<protein>
    <submittedName>
        <fullName evidence="4">Ribosomal protein S18 acetylase RimI-like enzyme</fullName>
    </submittedName>
</protein>
<name>A0ABV2Q3A4_9BURK</name>
<evidence type="ECO:0000259" key="3">
    <source>
        <dbReference type="PROSITE" id="PS51186"/>
    </source>
</evidence>
<gene>
    <name evidence="4" type="ORF">ABIE13_000586</name>
</gene>
<comment type="caution">
    <text evidence="4">The sequence shown here is derived from an EMBL/GenBank/DDBJ whole genome shotgun (WGS) entry which is preliminary data.</text>
</comment>
<organism evidence="4 5">
    <name type="scientific">Ottowia thiooxydans</name>
    <dbReference type="NCBI Taxonomy" id="219182"/>
    <lineage>
        <taxon>Bacteria</taxon>
        <taxon>Pseudomonadati</taxon>
        <taxon>Pseudomonadota</taxon>
        <taxon>Betaproteobacteria</taxon>
        <taxon>Burkholderiales</taxon>
        <taxon>Comamonadaceae</taxon>
        <taxon>Ottowia</taxon>
    </lineage>
</organism>
<evidence type="ECO:0000313" key="4">
    <source>
        <dbReference type="EMBL" id="MET4575489.1"/>
    </source>
</evidence>
<evidence type="ECO:0000256" key="2">
    <source>
        <dbReference type="ARBA" id="ARBA00023315"/>
    </source>
</evidence>
<keyword evidence="2" id="KW-0012">Acyltransferase</keyword>
<proteinExistence type="predicted"/>
<reference evidence="4 5" key="1">
    <citation type="submission" date="2024-06" db="EMBL/GenBank/DDBJ databases">
        <title>Sorghum-associated microbial communities from plants grown in Nebraska, USA.</title>
        <authorList>
            <person name="Schachtman D."/>
        </authorList>
    </citation>
    <scope>NUCLEOTIDE SEQUENCE [LARGE SCALE GENOMIC DNA]</scope>
    <source>
        <strain evidence="4 5">2709</strain>
    </source>
</reference>
<sequence>MKNPTFRPARPDDASICIALRGLTRENAFTEGELSALGITVDSWSAGISGGSSPGFVACLDGQIIGYCFGDRDSGEITVLALLPAYEGQGIGKQLLGMMSDNFRNQGFSRLFLACSNDPKMRSYGFYRHLGWTSTGKLDEAGDEILEFSFRG</sequence>
<accession>A0ABV2Q3A4</accession>
<dbReference type="Pfam" id="PF00583">
    <property type="entry name" value="Acetyltransf_1"/>
    <property type="match status" value="1"/>
</dbReference>
<dbReference type="PANTHER" id="PTHR43877:SF2">
    <property type="entry name" value="AMINOALKYLPHOSPHONATE N-ACETYLTRANSFERASE-RELATED"/>
    <property type="match status" value="1"/>
</dbReference>
<feature type="domain" description="N-acetyltransferase" evidence="3">
    <location>
        <begin position="4"/>
        <end position="151"/>
    </location>
</feature>
<dbReference type="CDD" id="cd04301">
    <property type="entry name" value="NAT_SF"/>
    <property type="match status" value="1"/>
</dbReference>
<dbReference type="Gene3D" id="3.40.630.30">
    <property type="match status" value="1"/>
</dbReference>
<dbReference type="RefSeq" id="WP_354440958.1">
    <property type="nucleotide sequence ID" value="NZ_JBEPSH010000001.1"/>
</dbReference>
<keyword evidence="5" id="KW-1185">Reference proteome</keyword>
<dbReference type="Proteomes" id="UP001549320">
    <property type="component" value="Unassembled WGS sequence"/>
</dbReference>
<keyword evidence="1" id="KW-0808">Transferase</keyword>
<dbReference type="PROSITE" id="PS51186">
    <property type="entry name" value="GNAT"/>
    <property type="match status" value="1"/>
</dbReference>
<dbReference type="SUPFAM" id="SSF55729">
    <property type="entry name" value="Acyl-CoA N-acyltransferases (Nat)"/>
    <property type="match status" value="1"/>
</dbReference>
<dbReference type="InterPro" id="IPR016181">
    <property type="entry name" value="Acyl_CoA_acyltransferase"/>
</dbReference>
<dbReference type="PANTHER" id="PTHR43877">
    <property type="entry name" value="AMINOALKYLPHOSPHONATE N-ACETYLTRANSFERASE-RELATED-RELATED"/>
    <property type="match status" value="1"/>
</dbReference>
<evidence type="ECO:0000256" key="1">
    <source>
        <dbReference type="ARBA" id="ARBA00022679"/>
    </source>
</evidence>
<evidence type="ECO:0000313" key="5">
    <source>
        <dbReference type="Proteomes" id="UP001549320"/>
    </source>
</evidence>
<dbReference type="InterPro" id="IPR000182">
    <property type="entry name" value="GNAT_dom"/>
</dbReference>